<feature type="domain" description="Short chain dehydrogenase-like proteobacteria" evidence="1">
    <location>
        <begin position="4"/>
        <end position="99"/>
    </location>
</feature>
<dbReference type="Proteomes" id="UP000520156">
    <property type="component" value="Unassembled WGS sequence"/>
</dbReference>
<dbReference type="AlphaFoldDB" id="A0A7X1F8K7"/>
<dbReference type="InterPro" id="IPR048623">
    <property type="entry name" value="SDR-like_proteobact"/>
</dbReference>
<dbReference type="EMBL" id="JACLAU010000018">
    <property type="protein sequence ID" value="MBC2652346.1"/>
    <property type="molecule type" value="Genomic_DNA"/>
</dbReference>
<protein>
    <recommendedName>
        <fullName evidence="1">Short chain dehydrogenase-like proteobacteria domain-containing protein</fullName>
    </recommendedName>
</protein>
<comment type="caution">
    <text evidence="2">The sequence shown here is derived from an EMBL/GenBank/DDBJ whole genome shotgun (WGS) entry which is preliminary data.</text>
</comment>
<dbReference type="RefSeq" id="WP_185683761.1">
    <property type="nucleotide sequence ID" value="NZ_JACLAU010000018.1"/>
</dbReference>
<proteinExistence type="predicted"/>
<organism evidence="2 3">
    <name type="scientific">Novosphingobium aerophilum</name>
    <dbReference type="NCBI Taxonomy" id="2839843"/>
    <lineage>
        <taxon>Bacteria</taxon>
        <taxon>Pseudomonadati</taxon>
        <taxon>Pseudomonadota</taxon>
        <taxon>Alphaproteobacteria</taxon>
        <taxon>Sphingomonadales</taxon>
        <taxon>Sphingomonadaceae</taxon>
        <taxon>Novosphingobium</taxon>
    </lineage>
</organism>
<reference evidence="2 3" key="1">
    <citation type="submission" date="2020-08" db="EMBL/GenBank/DDBJ databases">
        <title>The genome sequence of Novosphingobium flavum 4Y4.</title>
        <authorList>
            <person name="Liu Y."/>
        </authorList>
    </citation>
    <scope>NUCLEOTIDE SEQUENCE [LARGE SCALE GENOMIC DNA]</scope>
    <source>
        <strain evidence="2 3">4Y4</strain>
    </source>
</reference>
<evidence type="ECO:0000313" key="3">
    <source>
        <dbReference type="Proteomes" id="UP000520156"/>
    </source>
</evidence>
<accession>A0A7X1F8K7</accession>
<name>A0A7X1F8K7_9SPHN</name>
<sequence length="103" mass="10912">MLVPVGPLPDDPLQAAARFHGEVLPGLLAHLEQAGDHLTLVFDPASFPHEDWRRAAIATLARERTPVRINAIAGDDPAALAATAHYIAHAPGLTGQYLIVAPD</sequence>
<dbReference type="Pfam" id="PF21777">
    <property type="entry name" value="SDR-like"/>
    <property type="match status" value="1"/>
</dbReference>
<evidence type="ECO:0000259" key="1">
    <source>
        <dbReference type="Pfam" id="PF21777"/>
    </source>
</evidence>
<evidence type="ECO:0000313" key="2">
    <source>
        <dbReference type="EMBL" id="MBC2652346.1"/>
    </source>
</evidence>
<gene>
    <name evidence="2" type="ORF">H7F49_11570</name>
</gene>
<keyword evidence="3" id="KW-1185">Reference proteome</keyword>